<evidence type="ECO:0000313" key="3">
    <source>
        <dbReference type="Proteomes" id="UP001161160"/>
    </source>
</evidence>
<dbReference type="Pfam" id="PF09600">
    <property type="entry name" value="Cyd_oper_YbgE"/>
    <property type="match status" value="1"/>
</dbReference>
<feature type="transmembrane region" description="Helical" evidence="1">
    <location>
        <begin position="82"/>
        <end position="101"/>
    </location>
</feature>
<sequence>MSIVSVNKACMSGEKNSDWLLLIIALSIMLLIVAYPPVFINALGRVQYAPLLLLLWAMSAGFVRGIGFIPRQLLVRLVLSRMACYFTLATFIEIFFIHRLANY</sequence>
<comment type="caution">
    <text evidence="2">The sequence shown here is derived from an EMBL/GenBank/DDBJ whole genome shotgun (WGS) entry which is preliminary data.</text>
</comment>
<proteinExistence type="predicted"/>
<keyword evidence="3" id="KW-1185">Reference proteome</keyword>
<feature type="transmembrane region" description="Helical" evidence="1">
    <location>
        <begin position="20"/>
        <end position="42"/>
    </location>
</feature>
<organism evidence="2 3">
    <name type="scientific">Polynucleobacter sphagniphilus</name>
    <dbReference type="NCBI Taxonomy" id="1743169"/>
    <lineage>
        <taxon>Bacteria</taxon>
        <taxon>Pseudomonadati</taxon>
        <taxon>Pseudomonadota</taxon>
        <taxon>Betaproteobacteria</taxon>
        <taxon>Burkholderiales</taxon>
        <taxon>Burkholderiaceae</taxon>
        <taxon>Polynucleobacter</taxon>
    </lineage>
</organism>
<dbReference type="RefSeq" id="WP_076024313.1">
    <property type="nucleotide sequence ID" value="NZ_JARXYE010000001.1"/>
</dbReference>
<evidence type="ECO:0000313" key="2">
    <source>
        <dbReference type="EMBL" id="MDH6503103.1"/>
    </source>
</evidence>
<dbReference type="EMBL" id="JARXYA010000001">
    <property type="protein sequence ID" value="MDH6503103.1"/>
    <property type="molecule type" value="Genomic_DNA"/>
</dbReference>
<name>A0AA43M8J9_9BURK</name>
<dbReference type="Proteomes" id="UP001161160">
    <property type="component" value="Unassembled WGS sequence"/>
</dbReference>
<keyword evidence="1" id="KW-0812">Transmembrane</keyword>
<dbReference type="InterPro" id="IPR011846">
    <property type="entry name" value="Cyd_oper_YbgE"/>
</dbReference>
<gene>
    <name evidence="2" type="ORF">M2127_000386</name>
</gene>
<accession>A0AA43M8J9</accession>
<keyword evidence="1" id="KW-0472">Membrane</keyword>
<dbReference type="AlphaFoldDB" id="A0AA43M8J9"/>
<keyword evidence="1" id="KW-1133">Transmembrane helix</keyword>
<feature type="transmembrane region" description="Helical" evidence="1">
    <location>
        <begin position="48"/>
        <end position="70"/>
    </location>
</feature>
<evidence type="ECO:0000256" key="1">
    <source>
        <dbReference type="SAM" id="Phobius"/>
    </source>
</evidence>
<protein>
    <submittedName>
        <fullName evidence="2">Membrane protein</fullName>
    </submittedName>
</protein>
<reference evidence="2" key="1">
    <citation type="submission" date="2023-04" db="EMBL/GenBank/DDBJ databases">
        <title>Genome Encyclopedia of Bacteria and Archaea VI: Functional Genomics of Type Strains.</title>
        <authorList>
            <person name="Whitman W."/>
        </authorList>
    </citation>
    <scope>NUCLEOTIDE SEQUENCE</scope>
    <source>
        <strain evidence="2">Enz.4-51</strain>
    </source>
</reference>